<gene>
    <name evidence="10" type="ORF">ME5_01511</name>
</gene>
<dbReference type="Proteomes" id="UP000008952">
    <property type="component" value="Unassembled WGS sequence"/>
</dbReference>
<dbReference type="SMART" id="SM00228">
    <property type="entry name" value="PDZ"/>
    <property type="match status" value="2"/>
</dbReference>
<proteinExistence type="inferred from homology"/>
<evidence type="ECO:0000313" key="10">
    <source>
        <dbReference type="EMBL" id="EJF88960.1"/>
    </source>
</evidence>
<keyword evidence="3" id="KW-0732">Signal</keyword>
<dbReference type="SUPFAM" id="SSF50156">
    <property type="entry name" value="PDZ domain-like"/>
    <property type="match status" value="2"/>
</dbReference>
<evidence type="ECO:0000256" key="4">
    <source>
        <dbReference type="ARBA" id="ARBA00022737"/>
    </source>
</evidence>
<dbReference type="GO" id="GO:0006515">
    <property type="term" value="P:protein quality control for misfolded or incompletely synthesized proteins"/>
    <property type="evidence" value="ECO:0007669"/>
    <property type="project" value="TreeGrafter"/>
</dbReference>
<dbReference type="HOGENOM" id="CLU_020120_1_1_5"/>
<dbReference type="AlphaFoldDB" id="J1JWL1"/>
<dbReference type="InterPro" id="IPR009003">
    <property type="entry name" value="Peptidase_S1_PA"/>
</dbReference>
<evidence type="ECO:0000256" key="1">
    <source>
        <dbReference type="ARBA" id="ARBA00010541"/>
    </source>
</evidence>
<dbReference type="PRINTS" id="PR00834">
    <property type="entry name" value="PROTEASES2C"/>
</dbReference>
<comment type="caution">
    <text evidence="10">The sequence shown here is derived from an EMBL/GenBank/DDBJ whole genome shotgun (WGS) entry which is preliminary data.</text>
</comment>
<name>J1JWL1_9HYPH</name>
<dbReference type="Pfam" id="PF13365">
    <property type="entry name" value="Trypsin_2"/>
    <property type="match status" value="1"/>
</dbReference>
<dbReference type="eggNOG" id="COG0265">
    <property type="taxonomic scope" value="Bacteria"/>
</dbReference>
<dbReference type="InterPro" id="IPR036034">
    <property type="entry name" value="PDZ_sf"/>
</dbReference>
<accession>J1JWL1</accession>
<feature type="binding site" evidence="8">
    <location>
        <position position="135"/>
    </location>
    <ligand>
        <name>substrate</name>
    </ligand>
</feature>
<evidence type="ECO:0000259" key="9">
    <source>
        <dbReference type="PROSITE" id="PS50106"/>
    </source>
</evidence>
<dbReference type="InterPro" id="IPR001478">
    <property type="entry name" value="PDZ"/>
</dbReference>
<dbReference type="PATRIC" id="fig|1094558.3.peg.1612"/>
<dbReference type="InterPro" id="IPR001940">
    <property type="entry name" value="Peptidase_S1C"/>
</dbReference>
<dbReference type="EMBL" id="AIMB01000008">
    <property type="protein sequence ID" value="EJF88960.1"/>
    <property type="molecule type" value="Genomic_DNA"/>
</dbReference>
<dbReference type="OrthoDB" id="9758917at2"/>
<feature type="active site" description="Charge relay system" evidence="7">
    <location>
        <position position="105"/>
    </location>
</feature>
<feature type="binding site" evidence="8">
    <location>
        <begin position="209"/>
        <end position="211"/>
    </location>
    <ligand>
        <name>substrate</name>
    </ligand>
</feature>
<dbReference type="PROSITE" id="PS50106">
    <property type="entry name" value="PDZ"/>
    <property type="match status" value="1"/>
</dbReference>
<organism evidence="10 11">
    <name type="scientific">Bartonella tamiae Th239</name>
    <dbReference type="NCBI Taxonomy" id="1094558"/>
    <lineage>
        <taxon>Bacteria</taxon>
        <taxon>Pseudomonadati</taxon>
        <taxon>Pseudomonadota</taxon>
        <taxon>Alphaproteobacteria</taxon>
        <taxon>Hyphomicrobiales</taxon>
        <taxon>Bartonellaceae</taxon>
        <taxon>Bartonella</taxon>
    </lineage>
</organism>
<dbReference type="Gene3D" id="2.30.42.10">
    <property type="match status" value="2"/>
</dbReference>
<dbReference type="InterPro" id="IPR011782">
    <property type="entry name" value="Pept_S1C_Do"/>
</dbReference>
<feature type="active site" description="Charge relay system" evidence="7">
    <location>
        <position position="211"/>
    </location>
</feature>
<evidence type="ECO:0000256" key="6">
    <source>
        <dbReference type="ARBA" id="ARBA00022825"/>
    </source>
</evidence>
<keyword evidence="6" id="KW-0720">Serine protease</keyword>
<reference evidence="10 11" key="1">
    <citation type="submission" date="2012-03" db="EMBL/GenBank/DDBJ databases">
        <title>The Genome Sequence of Bartonella tamiae Th239.</title>
        <authorList>
            <consortium name="The Broad Institute Genome Sequencing Platform"/>
            <consortium name="The Broad Institute Genome Sequencing Center for Infectious Disease"/>
            <person name="Feldgarden M."/>
            <person name="Kirby J."/>
            <person name="Kosoy M."/>
            <person name="Birtles R."/>
            <person name="Probert W.S."/>
            <person name="Chiaraviglio L."/>
            <person name="Young S.K."/>
            <person name="Zeng Q."/>
            <person name="Gargeya S."/>
            <person name="Fitzgerald M."/>
            <person name="Haas B."/>
            <person name="Abouelleil A."/>
            <person name="Alvarado L."/>
            <person name="Arachchi H.M."/>
            <person name="Berlin A."/>
            <person name="Chapman S.B."/>
            <person name="Gearin G."/>
            <person name="Goldberg J."/>
            <person name="Griggs A."/>
            <person name="Gujja S."/>
            <person name="Hansen M."/>
            <person name="Heiman D."/>
            <person name="Howarth C."/>
            <person name="Larimer J."/>
            <person name="Lui A."/>
            <person name="MacDonald P.J.P."/>
            <person name="McCowen C."/>
            <person name="Montmayeur A."/>
            <person name="Murphy C."/>
            <person name="Neiman D."/>
            <person name="Pearson M."/>
            <person name="Priest M."/>
            <person name="Roberts A."/>
            <person name="Saif S."/>
            <person name="Shea T."/>
            <person name="Sisk P."/>
            <person name="Stolte C."/>
            <person name="Sykes S."/>
            <person name="Wortman J."/>
            <person name="Nusbaum C."/>
            <person name="Birren B."/>
        </authorList>
    </citation>
    <scope>NUCLEOTIDE SEQUENCE [LARGE SCALE GENOMIC DNA]</scope>
    <source>
        <strain evidence="10 11">Th239</strain>
    </source>
</reference>
<keyword evidence="2 10" id="KW-0645">Protease</keyword>
<dbReference type="PANTHER" id="PTHR22939">
    <property type="entry name" value="SERINE PROTEASE FAMILY S1C HTRA-RELATED"/>
    <property type="match status" value="1"/>
</dbReference>
<evidence type="ECO:0000256" key="8">
    <source>
        <dbReference type="PIRSR" id="PIRSR611782-2"/>
    </source>
</evidence>
<sequence length="464" mass="50454">MKQSLWAFILFVIFTAFMPVLTFAEVPQSQNEIKLSFAPLVKKTVPSVVNVYAARQVRVRTPFENDPFFEQFFGRAMPNRPSRTQSSLGSGVIVDASGLIVTNYHVIRDADEIKVALSDGREFESRVVLKDEATDIAVLKIEPKGAVFPILPLGNSDSVEVGDLVLAIGNPFGVGQTVTSGIVSAQARTRVGISNFDFFIQTDAAINPGNSGGALIDMKGELIGINTAIYSRSGGSIGIGFAIPANLVRAVVESVKRGEDHFQTPYIGASFQNMTPDVAEVLGMEKPYGAMVTDIIDGSPAQKAGLKIGDVILSAQNTKIDDPDGLGYRLMTTGIGHDLNIEYLRDGKKYTTVITLSAIPQDQMSKSVKLDGDTPFAGVTVIDLAPYMTNRFRLPPKAIGVVVENVDRNSNAARLFQSGDIIRVINGAEVRTVEDLQAILTEIRPRIWQVVYERNGMLLRQFVR</sequence>
<dbReference type="GO" id="GO:0042597">
    <property type="term" value="C:periplasmic space"/>
    <property type="evidence" value="ECO:0007669"/>
    <property type="project" value="TreeGrafter"/>
</dbReference>
<dbReference type="GO" id="GO:0004252">
    <property type="term" value="F:serine-type endopeptidase activity"/>
    <property type="evidence" value="ECO:0007669"/>
    <property type="project" value="InterPro"/>
</dbReference>
<keyword evidence="5" id="KW-0378">Hydrolase</keyword>
<evidence type="ECO:0000256" key="5">
    <source>
        <dbReference type="ARBA" id="ARBA00022801"/>
    </source>
</evidence>
<evidence type="ECO:0000256" key="7">
    <source>
        <dbReference type="PIRSR" id="PIRSR611782-1"/>
    </source>
</evidence>
<dbReference type="Pfam" id="PF13180">
    <property type="entry name" value="PDZ_2"/>
    <property type="match status" value="1"/>
</dbReference>
<dbReference type="NCBIfam" id="TIGR02037">
    <property type="entry name" value="degP_htrA_DO"/>
    <property type="match status" value="1"/>
</dbReference>
<feature type="domain" description="PDZ" evidence="9">
    <location>
        <begin position="249"/>
        <end position="322"/>
    </location>
</feature>
<feature type="binding site" evidence="8">
    <location>
        <position position="105"/>
    </location>
    <ligand>
        <name>substrate</name>
    </ligand>
</feature>
<dbReference type="Gene3D" id="2.40.10.120">
    <property type="match status" value="1"/>
</dbReference>
<evidence type="ECO:0000313" key="11">
    <source>
        <dbReference type="Proteomes" id="UP000008952"/>
    </source>
</evidence>
<keyword evidence="4" id="KW-0677">Repeat</keyword>
<dbReference type="RefSeq" id="WP_008039937.1">
    <property type="nucleotide sequence ID" value="NZ_JH725147.1"/>
</dbReference>
<dbReference type="SUPFAM" id="SSF50494">
    <property type="entry name" value="Trypsin-like serine proteases"/>
    <property type="match status" value="1"/>
</dbReference>
<protein>
    <submittedName>
        <fullName evidence="10">Protease Do</fullName>
    </submittedName>
</protein>
<dbReference type="PANTHER" id="PTHR22939:SF129">
    <property type="entry name" value="SERINE PROTEASE HTRA2, MITOCHONDRIAL"/>
    <property type="match status" value="1"/>
</dbReference>
<dbReference type="STRING" id="1094558.ME5_01511"/>
<keyword evidence="11" id="KW-1185">Reference proteome</keyword>
<feature type="active site" description="Charge relay system" evidence="7">
    <location>
        <position position="135"/>
    </location>
</feature>
<evidence type="ECO:0000256" key="3">
    <source>
        <dbReference type="ARBA" id="ARBA00022729"/>
    </source>
</evidence>
<evidence type="ECO:0000256" key="2">
    <source>
        <dbReference type="ARBA" id="ARBA00022670"/>
    </source>
</evidence>
<comment type="similarity">
    <text evidence="1">Belongs to the peptidase S1C family.</text>
</comment>